<evidence type="ECO:0000256" key="1">
    <source>
        <dbReference type="SAM" id="Phobius"/>
    </source>
</evidence>
<sequence length="412" mass="43180">MRRHPLTVRGAGALALGAALFVAAHAVGSTEALAYAMLLFALVAACALSLYLRRSPERVIRTLRPETVAVGEESTVALRISGRSPLPTPGGTWADELPGGFAGDATGALPASLLPSRGASGALELTYAVTGVRRGAWTLGPLTVVEHDPFGIARRTRRLGGMTPVTVTPRIVPLSPLPRLAGDSGVALASAERRGQGSDNLIPRPYAPGDSMRRIHWRASARLGEFMVREEEQEASPQAVVVLDRGTSRWSPSAASPGGDSAFEAAVSLCVSAAWRLAADGYIVRVIDGDGAPLASLGQRGAAQGDERAELLRAFTTVGTRSADTLPRLDEVLAGVTTGPLVLIAGRLEPSDAAVLARTAHRGALPLLFASAPQRDALDEARRAGWRSVALEADVEDAWQRAVNPGARYGRR</sequence>
<name>A0A9W6H661_9MICO</name>
<dbReference type="Proteomes" id="UP001142462">
    <property type="component" value="Unassembled WGS sequence"/>
</dbReference>
<dbReference type="AlphaFoldDB" id="A0A9W6H661"/>
<evidence type="ECO:0000313" key="4">
    <source>
        <dbReference type="Proteomes" id="UP001142462"/>
    </source>
</evidence>
<dbReference type="PANTHER" id="PTHR34351">
    <property type="entry name" value="SLR1927 PROTEIN-RELATED"/>
    <property type="match status" value="1"/>
</dbReference>
<keyword evidence="4" id="KW-1185">Reference proteome</keyword>
<keyword evidence="1" id="KW-0812">Transmembrane</keyword>
<dbReference type="InterPro" id="IPR002881">
    <property type="entry name" value="DUF58"/>
</dbReference>
<feature type="domain" description="DUF58" evidence="2">
    <location>
        <begin position="204"/>
        <end position="274"/>
    </location>
</feature>
<dbReference type="RefSeq" id="WP_271174493.1">
    <property type="nucleotide sequence ID" value="NZ_BSEJ01000018.1"/>
</dbReference>
<feature type="transmembrane region" description="Helical" evidence="1">
    <location>
        <begin position="36"/>
        <end position="52"/>
    </location>
</feature>
<keyword evidence="1" id="KW-0472">Membrane</keyword>
<dbReference type="PANTHER" id="PTHR34351:SF1">
    <property type="entry name" value="SLR1927 PROTEIN"/>
    <property type="match status" value="1"/>
</dbReference>
<organism evidence="3 4">
    <name type="scientific">Microbacterium barkeri</name>
    <dbReference type="NCBI Taxonomy" id="33917"/>
    <lineage>
        <taxon>Bacteria</taxon>
        <taxon>Bacillati</taxon>
        <taxon>Actinomycetota</taxon>
        <taxon>Actinomycetes</taxon>
        <taxon>Micrococcales</taxon>
        <taxon>Microbacteriaceae</taxon>
        <taxon>Microbacterium</taxon>
    </lineage>
</organism>
<proteinExistence type="predicted"/>
<keyword evidence="1" id="KW-1133">Transmembrane helix</keyword>
<reference evidence="3" key="2">
    <citation type="submission" date="2023-01" db="EMBL/GenBank/DDBJ databases">
        <authorList>
            <person name="Sun Q."/>
            <person name="Evtushenko L."/>
        </authorList>
    </citation>
    <scope>NUCLEOTIDE SEQUENCE</scope>
    <source>
        <strain evidence="3">VKM Ac-1020</strain>
    </source>
</reference>
<evidence type="ECO:0000259" key="2">
    <source>
        <dbReference type="Pfam" id="PF01882"/>
    </source>
</evidence>
<gene>
    <name evidence="3" type="ORF">GCM10017576_29440</name>
</gene>
<evidence type="ECO:0000313" key="3">
    <source>
        <dbReference type="EMBL" id="GLJ62813.1"/>
    </source>
</evidence>
<comment type="caution">
    <text evidence="3">The sequence shown here is derived from an EMBL/GenBank/DDBJ whole genome shotgun (WGS) entry which is preliminary data.</text>
</comment>
<protein>
    <submittedName>
        <fullName evidence="3">Membrane protein</fullName>
    </submittedName>
</protein>
<dbReference type="Pfam" id="PF01882">
    <property type="entry name" value="DUF58"/>
    <property type="match status" value="1"/>
</dbReference>
<dbReference type="EMBL" id="BSEJ01000018">
    <property type="protein sequence ID" value="GLJ62813.1"/>
    <property type="molecule type" value="Genomic_DNA"/>
</dbReference>
<accession>A0A9W6H661</accession>
<reference evidence="3" key="1">
    <citation type="journal article" date="2014" name="Int. J. Syst. Evol. Microbiol.">
        <title>Complete genome sequence of Corynebacterium casei LMG S-19264T (=DSM 44701T), isolated from a smear-ripened cheese.</title>
        <authorList>
            <consortium name="US DOE Joint Genome Institute (JGI-PGF)"/>
            <person name="Walter F."/>
            <person name="Albersmeier A."/>
            <person name="Kalinowski J."/>
            <person name="Ruckert C."/>
        </authorList>
    </citation>
    <scope>NUCLEOTIDE SEQUENCE</scope>
    <source>
        <strain evidence="3">VKM Ac-1020</strain>
    </source>
</reference>